<dbReference type="Gene3D" id="3.80.10.10">
    <property type="entry name" value="Ribonuclease Inhibitor"/>
    <property type="match status" value="1"/>
</dbReference>
<evidence type="ECO:0000259" key="1">
    <source>
        <dbReference type="PROSITE" id="PS50181"/>
    </source>
</evidence>
<dbReference type="Proteomes" id="UP000623467">
    <property type="component" value="Unassembled WGS sequence"/>
</dbReference>
<reference evidence="2" key="1">
    <citation type="submission" date="2020-05" db="EMBL/GenBank/DDBJ databases">
        <title>Mycena genomes resolve the evolution of fungal bioluminescence.</title>
        <authorList>
            <person name="Tsai I.J."/>
        </authorList>
    </citation>
    <scope>NUCLEOTIDE SEQUENCE</scope>
    <source>
        <strain evidence="2">160909Yilan</strain>
    </source>
</reference>
<gene>
    <name evidence="2" type="ORF">MSAN_02116100</name>
</gene>
<dbReference type="InterPro" id="IPR001810">
    <property type="entry name" value="F-box_dom"/>
</dbReference>
<sequence>MHQDVPHEIWIEIFSHLPRDALLQVHLSQRRFRAISLPLLFREFVLLQVADRRRGASTSLSADGIHNLDNTVASRRLQFWTSSKIAPCVRVCRVTGFRDLRSRWPVLDEFFDALPHFTNLHRLTIFEIDYNPTFLQNIRRLLNLTHLEVHSSNLAKLVGASDLATLPPLPVSKFTHRGSGDPQYWFPFLRRATLSHFSTSYDEWLFAQVLSGDPFPCVTHLELSTGKGSTMFANLRLLAKFPATEVLTVRYRPTARKADLTPLVGVLPLLKQYEGPDDLLHLLFPISSFHRLILFGMTEPDDRLARLRSINVPNHITFLDIKFTDFDHASLCDLCGLFPHLVDLRIEVEVPHWTDDDYEEYYLGKEVLWDAYDFFGDLAKDLPFPACIQKFVIHWKYEDGELHLEYGAPDVRLLQDALVSKYSSMKAFWADSSPEFLYYWRNDEVAVQYFREDEEDDDYWEDTHKFSAELKALWDRI</sequence>
<feature type="domain" description="F-box" evidence="1">
    <location>
        <begin position="1"/>
        <end position="44"/>
    </location>
</feature>
<protein>
    <recommendedName>
        <fullName evidence="1">F-box domain-containing protein</fullName>
    </recommendedName>
</protein>
<dbReference type="EMBL" id="JACAZH010000029">
    <property type="protein sequence ID" value="KAF7340866.1"/>
    <property type="molecule type" value="Genomic_DNA"/>
</dbReference>
<evidence type="ECO:0000313" key="2">
    <source>
        <dbReference type="EMBL" id="KAF7340866.1"/>
    </source>
</evidence>
<dbReference type="OrthoDB" id="3058656at2759"/>
<dbReference type="AlphaFoldDB" id="A0A8H6XHZ8"/>
<organism evidence="2 3">
    <name type="scientific">Mycena sanguinolenta</name>
    <dbReference type="NCBI Taxonomy" id="230812"/>
    <lineage>
        <taxon>Eukaryota</taxon>
        <taxon>Fungi</taxon>
        <taxon>Dikarya</taxon>
        <taxon>Basidiomycota</taxon>
        <taxon>Agaricomycotina</taxon>
        <taxon>Agaricomycetes</taxon>
        <taxon>Agaricomycetidae</taxon>
        <taxon>Agaricales</taxon>
        <taxon>Marasmiineae</taxon>
        <taxon>Mycenaceae</taxon>
        <taxon>Mycena</taxon>
    </lineage>
</organism>
<proteinExistence type="predicted"/>
<dbReference type="InterPro" id="IPR032675">
    <property type="entry name" value="LRR_dom_sf"/>
</dbReference>
<dbReference type="PROSITE" id="PS50181">
    <property type="entry name" value="FBOX"/>
    <property type="match status" value="1"/>
</dbReference>
<name>A0A8H6XHZ8_9AGAR</name>
<comment type="caution">
    <text evidence="2">The sequence shown here is derived from an EMBL/GenBank/DDBJ whole genome shotgun (WGS) entry which is preliminary data.</text>
</comment>
<evidence type="ECO:0000313" key="3">
    <source>
        <dbReference type="Proteomes" id="UP000623467"/>
    </source>
</evidence>
<keyword evidence="3" id="KW-1185">Reference proteome</keyword>
<accession>A0A8H6XHZ8</accession>